<dbReference type="AlphaFoldDB" id="A0A1V2LLL4"/>
<dbReference type="EMBL" id="NHMM01000005">
    <property type="protein sequence ID" value="OUT21473.1"/>
    <property type="molecule type" value="Genomic_DNA"/>
</dbReference>
<dbReference type="InterPro" id="IPR003958">
    <property type="entry name" value="CBFA_NFYB_domain"/>
</dbReference>
<reference evidence="5" key="2">
    <citation type="submission" date="2017-01" db="EMBL/GenBank/DDBJ databases">
        <authorList>
            <person name="Mah S.A."/>
            <person name="Swanson W.J."/>
            <person name="Moy G.W."/>
            <person name="Vacquier V.D."/>
        </authorList>
    </citation>
    <scope>NUCLEOTIDE SEQUENCE [LARGE SCALE GENOMIC DNA]</scope>
    <source>
        <strain evidence="5">129</strain>
    </source>
</reference>
<comment type="subcellular location">
    <subcellularLocation>
        <location evidence="1">Nucleus</location>
    </subcellularLocation>
</comment>
<protein>
    <submittedName>
        <fullName evidence="5">DNA polymerase epsilon subunit C</fullName>
    </submittedName>
</protein>
<accession>A0A1V2LLL4</accession>
<name>A0A1V2LLL4_PICKU</name>
<dbReference type="Gene3D" id="1.10.20.10">
    <property type="entry name" value="Histone, subunit A"/>
    <property type="match status" value="1"/>
</dbReference>
<dbReference type="Pfam" id="PF00808">
    <property type="entry name" value="CBFD_NFYB_HMF"/>
    <property type="match status" value="1"/>
</dbReference>
<evidence type="ECO:0000313" key="5">
    <source>
        <dbReference type="EMBL" id="ONH73544.1"/>
    </source>
</evidence>
<dbReference type="Proteomes" id="UP000189274">
    <property type="component" value="Unassembled WGS sequence"/>
</dbReference>
<evidence type="ECO:0000259" key="4">
    <source>
        <dbReference type="Pfam" id="PF00808"/>
    </source>
</evidence>
<feature type="region of interest" description="Disordered" evidence="3">
    <location>
        <begin position="109"/>
        <end position="198"/>
    </location>
</feature>
<evidence type="ECO:0000313" key="8">
    <source>
        <dbReference type="Proteomes" id="UP000195871"/>
    </source>
</evidence>
<dbReference type="EMBL" id="MQVM01000014">
    <property type="protein sequence ID" value="ONH73544.1"/>
    <property type="molecule type" value="Genomic_DNA"/>
</dbReference>
<proteinExistence type="predicted"/>
<evidence type="ECO:0000256" key="2">
    <source>
        <dbReference type="ARBA" id="ARBA00023242"/>
    </source>
</evidence>
<feature type="compositionally biased region" description="Acidic residues" evidence="3">
    <location>
        <begin position="158"/>
        <end position="170"/>
    </location>
</feature>
<dbReference type="GO" id="GO:0006261">
    <property type="term" value="P:DNA-templated DNA replication"/>
    <property type="evidence" value="ECO:0007669"/>
    <property type="project" value="TreeGrafter"/>
</dbReference>
<reference evidence="6 8" key="3">
    <citation type="submission" date="2017-05" db="EMBL/GenBank/DDBJ databases">
        <title>The Genome Sequence of Candida krusei Ckrusei653.</title>
        <authorList>
            <person name="Cuomo C."/>
            <person name="Forche A."/>
            <person name="Young S."/>
            <person name="Abouelleil A."/>
            <person name="Cao P."/>
            <person name="Chapman S."/>
            <person name="Cusick C."/>
            <person name="Shea T."/>
            <person name="Nusbaum C."/>
            <person name="Birren B."/>
        </authorList>
    </citation>
    <scope>NUCLEOTIDE SEQUENCE [LARGE SCALE GENOMIC DNA]</scope>
    <source>
        <strain evidence="6 8">Ckrusei653</strain>
    </source>
</reference>
<feature type="compositionally biased region" description="Basic and acidic residues" evidence="3">
    <location>
        <begin position="109"/>
        <end position="129"/>
    </location>
</feature>
<dbReference type="CDD" id="cd22929">
    <property type="entry name" value="HFD_POLE4-like"/>
    <property type="match status" value="1"/>
</dbReference>
<gene>
    <name evidence="5" type="ORF">BOH78_3103</name>
    <name evidence="6" type="ORF">CAS74_003591</name>
</gene>
<organism evidence="5 7">
    <name type="scientific">Pichia kudriavzevii</name>
    <name type="common">Yeast</name>
    <name type="synonym">Issatchenkia orientalis</name>
    <dbReference type="NCBI Taxonomy" id="4909"/>
    <lineage>
        <taxon>Eukaryota</taxon>
        <taxon>Fungi</taxon>
        <taxon>Dikarya</taxon>
        <taxon>Ascomycota</taxon>
        <taxon>Saccharomycotina</taxon>
        <taxon>Pichiomycetes</taxon>
        <taxon>Pichiales</taxon>
        <taxon>Pichiaceae</taxon>
        <taxon>Pichia</taxon>
    </lineage>
</organism>
<dbReference type="InterPro" id="IPR050568">
    <property type="entry name" value="Transcr_DNA_Rep_Reg"/>
</dbReference>
<comment type="caution">
    <text evidence="5">The sequence shown here is derived from an EMBL/GenBank/DDBJ whole genome shotgun (WGS) entry which is preliminary data.</text>
</comment>
<dbReference type="GO" id="GO:0008623">
    <property type="term" value="C:CHRAC"/>
    <property type="evidence" value="ECO:0007669"/>
    <property type="project" value="TreeGrafter"/>
</dbReference>
<feature type="domain" description="Transcription factor CBF/NF-Y/archaeal histone" evidence="4">
    <location>
        <begin position="11"/>
        <end position="75"/>
    </location>
</feature>
<dbReference type="GO" id="GO:0046982">
    <property type="term" value="F:protein heterodimerization activity"/>
    <property type="evidence" value="ECO:0007669"/>
    <property type="project" value="InterPro"/>
</dbReference>
<evidence type="ECO:0000313" key="7">
    <source>
        <dbReference type="Proteomes" id="UP000189274"/>
    </source>
</evidence>
<sequence length="198" mass="21186">MDNEHKEDGGMSLQMSKIKKIIKLDPEHVSSTESANYVLGAATELFIKQLVMDASTVTKSKGRKKVMYDDIQKVVSSVDIYTFMKDIVPKTAPIGELLRSRAIRLREEDAMRVSSKGDETGEGEGREGLAGDGAGAEHEDEGDGLVTGEREEGAGLAEDGDEAMEVDTVVDADAGSGERVHESGTTTDTGELTHRGAV</sequence>
<dbReference type="Proteomes" id="UP000195871">
    <property type="component" value="Unassembled WGS sequence"/>
</dbReference>
<dbReference type="VEuPathDB" id="FungiDB:C5L36_0B04960"/>
<dbReference type="InterPro" id="IPR009072">
    <property type="entry name" value="Histone-fold"/>
</dbReference>
<dbReference type="PANTHER" id="PTHR10252:SF151">
    <property type="entry name" value="DNA POLYMERASE EPSILON NONCATALYTIC SUBUNIT"/>
    <property type="match status" value="1"/>
</dbReference>
<dbReference type="PANTHER" id="PTHR10252">
    <property type="entry name" value="HISTONE-LIKE TRANSCRIPTION FACTOR CCAAT-RELATED"/>
    <property type="match status" value="1"/>
</dbReference>
<reference evidence="7" key="1">
    <citation type="journal article" date="2017" name="Genome Announc.">
        <title>Genome sequences of Cyberlindnera fabianii 65, Pichia kudriavzevii 129, and Saccharomyces cerevisiae 131 isolated from fermented masau fruits in Zimbabwe.</title>
        <authorList>
            <person name="van Rijswijck I.M.H."/>
            <person name="Derks M.F.L."/>
            <person name="Abee T."/>
            <person name="de Ridder D."/>
            <person name="Smid E.J."/>
        </authorList>
    </citation>
    <scope>NUCLEOTIDE SEQUENCE [LARGE SCALE GENOMIC DNA]</scope>
    <source>
        <strain evidence="7">129</strain>
    </source>
</reference>
<keyword evidence="2" id="KW-0539">Nucleus</keyword>
<evidence type="ECO:0000313" key="6">
    <source>
        <dbReference type="EMBL" id="OUT21473.1"/>
    </source>
</evidence>
<evidence type="ECO:0000256" key="3">
    <source>
        <dbReference type="SAM" id="MobiDB-lite"/>
    </source>
</evidence>
<dbReference type="SUPFAM" id="SSF47113">
    <property type="entry name" value="Histone-fold"/>
    <property type="match status" value="1"/>
</dbReference>
<evidence type="ECO:0000256" key="1">
    <source>
        <dbReference type="ARBA" id="ARBA00004123"/>
    </source>
</evidence>